<dbReference type="FunFam" id="3.30.70.3550:FF:000001">
    <property type="entry name" value="Leucyl/phenylalanyl-tRNA--protein transferase"/>
    <property type="match status" value="1"/>
</dbReference>
<dbReference type="OrthoDB" id="9790282at2"/>
<gene>
    <name evidence="15" type="primary">aat</name>
    <name evidence="16" type="ordered locus">P700755_002907</name>
</gene>
<evidence type="ECO:0000256" key="4">
    <source>
        <dbReference type="ARBA" id="ARBA00023315"/>
    </source>
</evidence>
<keyword evidence="17" id="KW-1185">Reference proteome</keyword>
<dbReference type="GO" id="GO:0030163">
    <property type="term" value="P:protein catabolic process"/>
    <property type="evidence" value="ECO:0007669"/>
    <property type="project" value="UniProtKB-UniRule"/>
</dbReference>
<dbReference type="HOGENOM" id="CLU_075045_0_0_10"/>
<reference evidence="16" key="2">
    <citation type="submission" date="2012-09" db="EMBL/GenBank/DDBJ databases">
        <title>The complete sequence of Psychroflexus torquis an extreme psychrophile from sea-ice that is stimulated by light.</title>
        <authorList>
            <person name="Feng S."/>
            <person name="Powell S.M."/>
            <person name="Bowman J.P."/>
        </authorList>
    </citation>
    <scope>NUCLEOTIDE SEQUENCE [LARGE SCALE GENOMIC DNA]</scope>
    <source>
        <strain evidence="16">ATCC 700755</strain>
    </source>
</reference>
<dbReference type="PANTHER" id="PTHR30098:SF2">
    <property type="entry name" value="LEUCYL_PHENYLALANYL-TRNA--PROTEIN TRANSFERASE"/>
    <property type="match status" value="1"/>
</dbReference>
<evidence type="ECO:0000256" key="7">
    <source>
        <dbReference type="ARBA" id="ARBA00051538"/>
    </source>
</evidence>
<dbReference type="PANTHER" id="PTHR30098">
    <property type="entry name" value="LEUCYL/PHENYLALANYL-TRNA--PROTEIN TRANSFERASE"/>
    <property type="match status" value="1"/>
</dbReference>
<dbReference type="InterPro" id="IPR042203">
    <property type="entry name" value="Leu/Phe-tRNA_Trfase_C"/>
</dbReference>
<dbReference type="EMBL" id="CP003879">
    <property type="protein sequence ID" value="AFU69610.1"/>
    <property type="molecule type" value="Genomic_DNA"/>
</dbReference>
<comment type="catalytic activity">
    <reaction evidence="6 15">
        <text>N-terminal L-arginyl-[protein] + L-leucyl-tRNA(Leu) = N-terminal L-leucyl-L-arginyl-[protein] + tRNA(Leu) + H(+)</text>
        <dbReference type="Rhea" id="RHEA:50416"/>
        <dbReference type="Rhea" id="RHEA-COMP:9613"/>
        <dbReference type="Rhea" id="RHEA-COMP:9622"/>
        <dbReference type="Rhea" id="RHEA-COMP:12672"/>
        <dbReference type="Rhea" id="RHEA-COMP:12673"/>
        <dbReference type="ChEBI" id="CHEBI:15378"/>
        <dbReference type="ChEBI" id="CHEBI:64719"/>
        <dbReference type="ChEBI" id="CHEBI:78442"/>
        <dbReference type="ChEBI" id="CHEBI:78494"/>
        <dbReference type="ChEBI" id="CHEBI:133044"/>
        <dbReference type="EC" id="2.3.2.6"/>
    </reaction>
</comment>
<keyword evidence="4 15" id="KW-0012">Acyltransferase</keyword>
<dbReference type="EC" id="2.3.2.6" evidence="10 15"/>
<evidence type="ECO:0000256" key="8">
    <source>
        <dbReference type="ARBA" id="ARBA00054043"/>
    </source>
</evidence>
<proteinExistence type="inferred from homology"/>
<dbReference type="eggNOG" id="COG2360">
    <property type="taxonomic scope" value="Bacteria"/>
</dbReference>
<dbReference type="KEGG" id="ptq:P700755_002907"/>
<dbReference type="NCBIfam" id="TIGR00667">
    <property type="entry name" value="aat"/>
    <property type="match status" value="1"/>
</dbReference>
<evidence type="ECO:0000256" key="12">
    <source>
        <dbReference type="ARBA" id="ARBA00077136"/>
    </source>
</evidence>
<comment type="subcellular location">
    <subcellularLocation>
        <location evidence="1 15">Cytoplasm</location>
    </subcellularLocation>
</comment>
<evidence type="ECO:0000313" key="16">
    <source>
        <dbReference type="EMBL" id="AFU69610.1"/>
    </source>
</evidence>
<dbReference type="AlphaFoldDB" id="K4IVX7"/>
<comment type="catalytic activity">
    <reaction evidence="7 15">
        <text>N-terminal L-lysyl-[protein] + L-leucyl-tRNA(Leu) = N-terminal L-leucyl-L-lysyl-[protein] + tRNA(Leu) + H(+)</text>
        <dbReference type="Rhea" id="RHEA:12340"/>
        <dbReference type="Rhea" id="RHEA-COMP:9613"/>
        <dbReference type="Rhea" id="RHEA-COMP:9622"/>
        <dbReference type="Rhea" id="RHEA-COMP:12670"/>
        <dbReference type="Rhea" id="RHEA-COMP:12671"/>
        <dbReference type="ChEBI" id="CHEBI:15378"/>
        <dbReference type="ChEBI" id="CHEBI:65249"/>
        <dbReference type="ChEBI" id="CHEBI:78442"/>
        <dbReference type="ChEBI" id="CHEBI:78494"/>
        <dbReference type="ChEBI" id="CHEBI:133043"/>
        <dbReference type="EC" id="2.3.2.6"/>
    </reaction>
</comment>
<dbReference type="Gene3D" id="3.30.70.3550">
    <property type="entry name" value="Leucyl/phenylalanyl-tRNA-protein transferase, N-terminal domain"/>
    <property type="match status" value="1"/>
</dbReference>
<comment type="similarity">
    <text evidence="9 15">Belongs to the L/F-transferase family.</text>
</comment>
<evidence type="ECO:0000256" key="11">
    <source>
        <dbReference type="ARBA" id="ARBA00074372"/>
    </source>
</evidence>
<dbReference type="GO" id="GO:0005737">
    <property type="term" value="C:cytoplasm"/>
    <property type="evidence" value="ECO:0007669"/>
    <property type="project" value="UniProtKB-SubCell"/>
</dbReference>
<evidence type="ECO:0000256" key="3">
    <source>
        <dbReference type="ARBA" id="ARBA00022679"/>
    </source>
</evidence>
<dbReference type="HAMAP" id="MF_00688">
    <property type="entry name" value="Leu_Phe_trans"/>
    <property type="match status" value="1"/>
</dbReference>
<dbReference type="RefSeq" id="WP_015025167.1">
    <property type="nucleotide sequence ID" value="NC_018721.1"/>
</dbReference>
<dbReference type="InterPro" id="IPR042221">
    <property type="entry name" value="Leu/Phe-tRNA_Trfase_N"/>
</dbReference>
<accession>K4IVX7</accession>
<reference evidence="16" key="1">
    <citation type="submission" date="2006-03" db="EMBL/GenBank/DDBJ databases">
        <authorList>
            <person name="Bowman J."/>
            <person name="Ferriera S."/>
            <person name="Johnson J."/>
            <person name="Kravitz S."/>
            <person name="Halpern A."/>
            <person name="Remington K."/>
            <person name="Beeson K."/>
            <person name="Tran B."/>
            <person name="Rogers Y.-H."/>
            <person name="Friedman R."/>
            <person name="Venter J.C."/>
        </authorList>
    </citation>
    <scope>NUCLEOTIDE SEQUENCE [LARGE SCALE GENOMIC DNA]</scope>
    <source>
        <strain evidence="16">ATCC 700755</strain>
    </source>
</reference>
<organism evidence="16 17">
    <name type="scientific">Psychroflexus torquis (strain ATCC 700755 / CIP 106069 / ACAM 623)</name>
    <dbReference type="NCBI Taxonomy" id="313595"/>
    <lineage>
        <taxon>Bacteria</taxon>
        <taxon>Pseudomonadati</taxon>
        <taxon>Bacteroidota</taxon>
        <taxon>Flavobacteriia</taxon>
        <taxon>Flavobacteriales</taxon>
        <taxon>Flavobacteriaceae</taxon>
        <taxon>Psychroflexus</taxon>
    </lineage>
</organism>
<evidence type="ECO:0000256" key="1">
    <source>
        <dbReference type="ARBA" id="ARBA00004496"/>
    </source>
</evidence>
<dbReference type="InterPro" id="IPR004616">
    <property type="entry name" value="Leu/Phe-tRNA_Trfase"/>
</dbReference>
<dbReference type="InterPro" id="IPR016181">
    <property type="entry name" value="Acyl_CoA_acyltransferase"/>
</dbReference>
<evidence type="ECO:0000256" key="14">
    <source>
        <dbReference type="ARBA" id="ARBA00083640"/>
    </source>
</evidence>
<protein>
    <recommendedName>
        <fullName evidence="11 15">Leucyl/phenylalanyl-tRNA--protein transferase</fullName>
        <ecNumber evidence="10 15">2.3.2.6</ecNumber>
    </recommendedName>
    <alternativeName>
        <fullName evidence="12 15">L/F-transferase</fullName>
    </alternativeName>
    <alternativeName>
        <fullName evidence="13 15">Leucyltransferase</fullName>
    </alternativeName>
    <alternativeName>
        <fullName evidence="14 15">Phenyalanyltransferase</fullName>
    </alternativeName>
</protein>
<dbReference type="Pfam" id="PF03588">
    <property type="entry name" value="Leu_Phe_trans"/>
    <property type="match status" value="1"/>
</dbReference>
<sequence>MYKLTSDIIFPHPKFADEKGLLAFGGDLSLERIKVAYENGIFPWYEEGQPILWWSPDPRMILFPNKLNVSKSMKKLFNEKAFRVTYNENFEYVINKCANINREKQDGTWITDAMITSYIGLHKAGIAKSIEVWQDDKIVGGLYGLLLKDKNVFCGESMFTEVDNASKYGFITLVKNMEKNGIRLIDCQVYTKHLESLGAEEVSRHNFLTLLHAEIEN</sequence>
<dbReference type="SUPFAM" id="SSF55729">
    <property type="entry name" value="Acyl-CoA N-acyltransferases (Nat)"/>
    <property type="match status" value="1"/>
</dbReference>
<comment type="catalytic activity">
    <reaction evidence="5 15">
        <text>L-phenylalanyl-tRNA(Phe) + an N-terminal L-alpha-aminoacyl-[protein] = an N-terminal L-phenylalanyl-L-alpha-aminoacyl-[protein] + tRNA(Phe)</text>
        <dbReference type="Rhea" id="RHEA:43632"/>
        <dbReference type="Rhea" id="RHEA-COMP:9668"/>
        <dbReference type="Rhea" id="RHEA-COMP:9699"/>
        <dbReference type="Rhea" id="RHEA-COMP:10636"/>
        <dbReference type="Rhea" id="RHEA-COMP:10637"/>
        <dbReference type="ChEBI" id="CHEBI:78442"/>
        <dbReference type="ChEBI" id="CHEBI:78531"/>
        <dbReference type="ChEBI" id="CHEBI:78597"/>
        <dbReference type="ChEBI" id="CHEBI:83561"/>
        <dbReference type="EC" id="2.3.2.6"/>
    </reaction>
</comment>
<name>K4IVX7_PSYTT</name>
<evidence type="ECO:0000256" key="15">
    <source>
        <dbReference type="HAMAP-Rule" id="MF_00688"/>
    </source>
</evidence>
<evidence type="ECO:0000313" key="17">
    <source>
        <dbReference type="Proteomes" id="UP000008514"/>
    </source>
</evidence>
<dbReference type="Gene3D" id="3.40.630.70">
    <property type="entry name" value="Leucyl/phenylalanyl-tRNA-protein transferase, C-terminal domain"/>
    <property type="match status" value="1"/>
</dbReference>
<evidence type="ECO:0000256" key="2">
    <source>
        <dbReference type="ARBA" id="ARBA00022490"/>
    </source>
</evidence>
<comment type="function">
    <text evidence="8 15">Functions in the N-end rule pathway of protein degradation where it conjugates Leu, Phe and, less efficiently, Met from aminoacyl-tRNAs to the N-termini of proteins containing an N-terminal arginine or lysine.</text>
</comment>
<evidence type="ECO:0000256" key="9">
    <source>
        <dbReference type="ARBA" id="ARBA00061535"/>
    </source>
</evidence>
<keyword evidence="3 15" id="KW-0808">Transferase</keyword>
<dbReference type="GO" id="GO:0008914">
    <property type="term" value="F:leucyl-tRNA--protein transferase activity"/>
    <property type="evidence" value="ECO:0007669"/>
    <property type="project" value="UniProtKB-UniRule"/>
</dbReference>
<evidence type="ECO:0000256" key="10">
    <source>
        <dbReference type="ARBA" id="ARBA00066767"/>
    </source>
</evidence>
<dbReference type="STRING" id="313595.P700755_002907"/>
<evidence type="ECO:0000256" key="5">
    <source>
        <dbReference type="ARBA" id="ARBA00050607"/>
    </source>
</evidence>
<evidence type="ECO:0000256" key="6">
    <source>
        <dbReference type="ARBA" id="ARBA00050652"/>
    </source>
</evidence>
<keyword evidence="2 15" id="KW-0963">Cytoplasm</keyword>
<dbReference type="Proteomes" id="UP000008514">
    <property type="component" value="Chromosome"/>
</dbReference>
<evidence type="ECO:0000256" key="13">
    <source>
        <dbReference type="ARBA" id="ARBA00077165"/>
    </source>
</evidence>